<keyword evidence="3" id="KW-1185">Reference proteome</keyword>
<organism evidence="2 3">
    <name type="scientific">Marasmiellus scandens</name>
    <dbReference type="NCBI Taxonomy" id="2682957"/>
    <lineage>
        <taxon>Eukaryota</taxon>
        <taxon>Fungi</taxon>
        <taxon>Dikarya</taxon>
        <taxon>Basidiomycota</taxon>
        <taxon>Agaricomycotina</taxon>
        <taxon>Agaricomycetes</taxon>
        <taxon>Agaricomycetidae</taxon>
        <taxon>Agaricales</taxon>
        <taxon>Marasmiineae</taxon>
        <taxon>Omphalotaceae</taxon>
        <taxon>Marasmiellus</taxon>
    </lineage>
</organism>
<gene>
    <name evidence="2" type="ORF">VKT23_010436</name>
</gene>
<reference evidence="2 3" key="1">
    <citation type="submission" date="2024-01" db="EMBL/GenBank/DDBJ databases">
        <title>A draft genome for the cacao thread blight pathogen Marasmiellus scandens.</title>
        <authorList>
            <person name="Baruah I.K."/>
            <person name="Leung J."/>
            <person name="Bukari Y."/>
            <person name="Amoako-Attah I."/>
            <person name="Meinhardt L.W."/>
            <person name="Bailey B.A."/>
            <person name="Cohen S.P."/>
        </authorList>
    </citation>
    <scope>NUCLEOTIDE SEQUENCE [LARGE SCALE GENOMIC DNA]</scope>
    <source>
        <strain evidence="2 3">GH-19</strain>
    </source>
</reference>
<comment type="caution">
    <text evidence="2">The sequence shown here is derived from an EMBL/GenBank/DDBJ whole genome shotgun (WGS) entry which is preliminary data.</text>
</comment>
<feature type="region of interest" description="Disordered" evidence="1">
    <location>
        <begin position="415"/>
        <end position="444"/>
    </location>
</feature>
<dbReference type="EMBL" id="JBANRG010000020">
    <property type="protein sequence ID" value="KAK7457136.1"/>
    <property type="molecule type" value="Genomic_DNA"/>
</dbReference>
<accession>A0ABR1JCI9</accession>
<dbReference type="Proteomes" id="UP001498398">
    <property type="component" value="Unassembled WGS sequence"/>
</dbReference>
<evidence type="ECO:0000313" key="2">
    <source>
        <dbReference type="EMBL" id="KAK7457136.1"/>
    </source>
</evidence>
<feature type="compositionally biased region" description="Polar residues" evidence="1">
    <location>
        <begin position="368"/>
        <end position="380"/>
    </location>
</feature>
<protein>
    <recommendedName>
        <fullName evidence="4">HNH nuclease domain-containing protein</fullName>
    </recommendedName>
</protein>
<sequence>MSSSVKRKRTDSSESPDAAVKSENSRFDPYAEDETGRSPKKRAVSRSQLPKNKVDTKTLAIKQKEEEDDNELQAVNEKIKGVVQSEIEESRRNVRGPICVLTHRLKDDGHPVEYSHILPRATSSETLDFLGWAWNKGKDELWVHTHLNIQTIDVYYHRMFDSGYWFWLPAKTHPVDKMYRHYVKQGKARADPTIFYNKSETTFDYYYVPFENRKNPIPIIRYATMQIDSSIEIFEHPYEEFPSVTMHVQPHFIIFDTGKKLYRKYGKKPILQSDFPGVGGLFSSLEIIRDIYCAWKDAKPDWNLSSSRQPASHTSLAPQSRQTRNTTRSQADRTPSQNTASESQGAGYDDTTSESQEAGHDSLGPLDSASNVPSNAPSTSLDDDEDEEDEVMDENWKQGITQWAFNVRDACQLESKGYSSDGSETSGNSEDCSENSDETAVDMP</sequence>
<feature type="region of interest" description="Disordered" evidence="1">
    <location>
        <begin position="1"/>
        <end position="56"/>
    </location>
</feature>
<name>A0ABR1JCI9_9AGAR</name>
<feature type="compositionally biased region" description="Acidic residues" evidence="1">
    <location>
        <begin position="431"/>
        <end position="444"/>
    </location>
</feature>
<evidence type="ECO:0000256" key="1">
    <source>
        <dbReference type="SAM" id="MobiDB-lite"/>
    </source>
</evidence>
<feature type="compositionally biased region" description="Polar residues" evidence="1">
    <location>
        <begin position="417"/>
        <end position="430"/>
    </location>
</feature>
<proteinExistence type="predicted"/>
<feature type="region of interest" description="Disordered" evidence="1">
    <location>
        <begin position="304"/>
        <end position="397"/>
    </location>
</feature>
<evidence type="ECO:0000313" key="3">
    <source>
        <dbReference type="Proteomes" id="UP001498398"/>
    </source>
</evidence>
<evidence type="ECO:0008006" key="4">
    <source>
        <dbReference type="Google" id="ProtNLM"/>
    </source>
</evidence>
<feature type="compositionally biased region" description="Acidic residues" evidence="1">
    <location>
        <begin position="381"/>
        <end position="393"/>
    </location>
</feature>
<feature type="compositionally biased region" description="Polar residues" evidence="1">
    <location>
        <begin position="304"/>
        <end position="344"/>
    </location>
</feature>